<proteinExistence type="predicted"/>
<dbReference type="Proteomes" id="UP001186974">
    <property type="component" value="Unassembled WGS sequence"/>
</dbReference>
<protein>
    <submittedName>
        <fullName evidence="1">Uncharacterized protein</fullName>
    </submittedName>
</protein>
<sequence length="208" mass="22258">MLGVLIHVGGDALNNIGVIISAAIIWFVPSNTDGKYYADPAVSMLIALMIFGSSIPLIQSTGKILLQSAPLGVDLDEVRRDLETLPNVAAVHELHVWRLNQTKTIASAHVSTRDDSLANFMVQAKQIGECLHAWGVHSYTLQPELVGHTPLPSPSVGSVVGSLPGVMRSSESSTLQDRDLEAGTVPRLQSSVQRAEDQVATMNSACRI</sequence>
<comment type="caution">
    <text evidence="1">The sequence shown here is derived from an EMBL/GenBank/DDBJ whole genome shotgun (WGS) entry which is preliminary data.</text>
</comment>
<gene>
    <name evidence="1" type="ORF">LTS18_014809</name>
</gene>
<name>A0ACC3CV34_9PEZI</name>
<accession>A0ACC3CV34</accession>
<evidence type="ECO:0000313" key="1">
    <source>
        <dbReference type="EMBL" id="KAK3045002.1"/>
    </source>
</evidence>
<organism evidence="1 2">
    <name type="scientific">Coniosporium uncinatum</name>
    <dbReference type="NCBI Taxonomy" id="93489"/>
    <lineage>
        <taxon>Eukaryota</taxon>
        <taxon>Fungi</taxon>
        <taxon>Dikarya</taxon>
        <taxon>Ascomycota</taxon>
        <taxon>Pezizomycotina</taxon>
        <taxon>Dothideomycetes</taxon>
        <taxon>Dothideomycetes incertae sedis</taxon>
        <taxon>Coniosporium</taxon>
    </lineage>
</organism>
<dbReference type="EMBL" id="JAWDJW010011148">
    <property type="protein sequence ID" value="KAK3045002.1"/>
    <property type="molecule type" value="Genomic_DNA"/>
</dbReference>
<evidence type="ECO:0000313" key="2">
    <source>
        <dbReference type="Proteomes" id="UP001186974"/>
    </source>
</evidence>
<feature type="non-terminal residue" evidence="1">
    <location>
        <position position="208"/>
    </location>
</feature>
<keyword evidence="2" id="KW-1185">Reference proteome</keyword>
<reference evidence="1" key="1">
    <citation type="submission" date="2024-09" db="EMBL/GenBank/DDBJ databases">
        <title>Black Yeasts Isolated from many extreme environments.</title>
        <authorList>
            <person name="Coleine C."/>
            <person name="Stajich J.E."/>
            <person name="Selbmann L."/>
        </authorList>
    </citation>
    <scope>NUCLEOTIDE SEQUENCE</scope>
    <source>
        <strain evidence="1">CCFEE 5737</strain>
    </source>
</reference>